<reference evidence="20 21" key="1">
    <citation type="journal article" date="2008" name="Nature">
        <title>The genome of the choanoflagellate Monosiga brevicollis and the origin of metazoans.</title>
        <authorList>
            <consortium name="JGI Sequencing"/>
            <person name="King N."/>
            <person name="Westbrook M.J."/>
            <person name="Young S.L."/>
            <person name="Kuo A."/>
            <person name="Abedin M."/>
            <person name="Chapman J."/>
            <person name="Fairclough S."/>
            <person name="Hellsten U."/>
            <person name="Isogai Y."/>
            <person name="Letunic I."/>
            <person name="Marr M."/>
            <person name="Pincus D."/>
            <person name="Putnam N."/>
            <person name="Rokas A."/>
            <person name="Wright K.J."/>
            <person name="Zuzow R."/>
            <person name="Dirks W."/>
            <person name="Good M."/>
            <person name="Goodstein D."/>
            <person name="Lemons D."/>
            <person name="Li W."/>
            <person name="Lyons J.B."/>
            <person name="Morris A."/>
            <person name="Nichols S."/>
            <person name="Richter D.J."/>
            <person name="Salamov A."/>
            <person name="Bork P."/>
            <person name="Lim W.A."/>
            <person name="Manning G."/>
            <person name="Miller W.T."/>
            <person name="McGinnis W."/>
            <person name="Shapiro H."/>
            <person name="Tjian R."/>
            <person name="Grigoriev I.V."/>
            <person name="Rokhsar D."/>
        </authorList>
    </citation>
    <scope>NUCLEOTIDE SEQUENCE [LARGE SCALE GENOMIC DNA]</scope>
    <source>
        <strain evidence="21">MX1 / ATCC 50154</strain>
    </source>
</reference>
<feature type="compositionally biased region" description="Polar residues" evidence="16">
    <location>
        <begin position="1363"/>
        <end position="1397"/>
    </location>
</feature>
<keyword evidence="5" id="KW-0479">Metal-binding</keyword>
<feature type="compositionally biased region" description="Polar residues" evidence="16">
    <location>
        <begin position="10"/>
        <end position="23"/>
    </location>
</feature>
<feature type="compositionally biased region" description="Polar residues" evidence="16">
    <location>
        <begin position="1235"/>
        <end position="1249"/>
    </location>
</feature>
<evidence type="ECO:0000256" key="8">
    <source>
        <dbReference type="ARBA" id="ARBA00022801"/>
    </source>
</evidence>
<dbReference type="GO" id="GO:0005524">
    <property type="term" value="F:ATP binding"/>
    <property type="evidence" value="ECO:0007669"/>
    <property type="project" value="UniProtKB-KW"/>
</dbReference>
<dbReference type="eggNOG" id="KOG1015">
    <property type="taxonomic scope" value="Eukaryota"/>
</dbReference>
<evidence type="ECO:0000256" key="9">
    <source>
        <dbReference type="ARBA" id="ARBA00022806"/>
    </source>
</evidence>
<dbReference type="PANTHER" id="PTHR45797:SF1">
    <property type="entry name" value="HELICASE ARIP4"/>
    <property type="match status" value="1"/>
</dbReference>
<sequence length="1542" mass="170748">MSGGWRRGGSASTQQTFTVQIISSDEEEEEVAKALPAGPTARDQAPQVEKPSQPPPAIDSAPAAQPAASPIDADAVLVWLPCTICGSTIFASKDVKAHPVLECAVCPRCEFGYSQHMLDGQLNVPLDAQGSHERCTWCLQPYEGTTDKDIELLMCDVCPRVFCTECLQANLGPAALEGMYAADPWRCLCCEPSVLTSLRSERDRFIAAAIDNEDHIADNSLELKSNDAWTKEDFERYMSDPAIDFWVQQYARVLELLACDEPDELASPCMQIVPPVLDNDAPQPLSTKIYTQAALLEERLDHRVVLLMQRQIFGHAVSDEEDDDDLAFTSNPLDQPEQAHLRLKETRADRLAQRQADKALAKLRPVRKGRGGEIEGSGASGYVPACASVYEIDSLDQAAARDVIEDLEDDPAAKVLPEQQACMENENRILLEAGLQERIKLRTLQRDHELTQRHRGTNRISRHVPKRRRAPNDTLRTPTLSDSSESLDSDVAYSSAAEKSTDDSEQHYDNQDNGPDVVQNDLDDNDISPNDHSPGNSWQNKTTHAWGRTAHSSSMFEPSRTLSELNARRHSREGLHGEAFAFMSDISDLTLDEMLQGSASPPQKRHRRRRHPAQRNRNVPLSQSAMLKLVKARAANREENQRKDEDDLSLGFVVNLTRGHQEPILRLAPEVSQQLKSHQLQGIRFMWDNVVDSTKELMKDMPRSFSHHACILAHDMGLGKTMQWYKEGGMLVLGVAMLYSLLGTRQDKHVGHKLRKYLRKHTQLLVVDEAHLLGRKRYYDCINSFVTRCRILLTGTPLQNHLSEWVLSKLRVSCCCFRRVFGLHVTHFYRVARVVALPNPTTPVAAQPGDSAAGQAPDADWSTRRKCKYRLATLQSITAGFLQRRSRQDADAIHASRQEHVIFVKLSPAQLVLYFRCLVAHKQPRLQAPSSFWSLIRPLQTIITWPPSLVSSSSVAALETSKGPTRRLGRSNDNSAPAEAAAEAENSDVGDDDVEPFFDPAMAQAAAQSAKIDITLSLIREALSTNDKLVFFSQSLFVLSVIQQRLETELFALRDGLRPMRKDQDFFRLEGETSSARRKDMCDQFNQPDEPCRLFLVSIRAGATGLNMYGGNRVILFDVSWNPATDNQAISRCHRYGQQKTVYVYRLVAAGTIEEHILSRQINKMTIFQNVIDKSASKNNLSGGMMRRLLALPPAHFVAHLNNDAAVDMMKRDASNDWLRAAMDELLDKALARNMSESQEDSQAQQLENAATDDASSASDSDAEAHQQDAVLERVQRENKHWIARVMWLDDAIDLDTDELLDDNNTELAIAEYTREVSAENEIPAEGQQSVLNTPSDMRIRIPVQTAHLLRSLISRDDYQISTDKAGTSSSQAPQATLPTSTMVTEQPSQAAASNPTGGPVQAEGTEVGPALSEVMAMAQGQDTQQEPKRAKCEFVLIVMAGQSKVVQSTRCCSGEGVSLDDMIRIVDQDLSPDNQVASKKTAEAASTTLASNPPVCNAVTSAAGDNQPLLLPVTPAAVGTTDTTLKSVELGTDPKSEASGR</sequence>
<dbReference type="eggNOG" id="KOG1016">
    <property type="taxonomic scope" value="Eukaryota"/>
</dbReference>
<evidence type="ECO:0000259" key="17">
    <source>
        <dbReference type="PROSITE" id="PS51192"/>
    </source>
</evidence>
<dbReference type="GO" id="GO:0004386">
    <property type="term" value="F:helicase activity"/>
    <property type="evidence" value="ECO:0007669"/>
    <property type="project" value="UniProtKB-KW"/>
</dbReference>
<feature type="compositionally biased region" description="Basic residues" evidence="16">
    <location>
        <begin position="453"/>
        <end position="469"/>
    </location>
</feature>
<dbReference type="InterPro" id="IPR014001">
    <property type="entry name" value="Helicase_ATP-bd"/>
</dbReference>
<feature type="region of interest" description="Disordered" evidence="16">
    <location>
        <begin position="596"/>
        <end position="617"/>
    </location>
</feature>
<feature type="compositionally biased region" description="Basic residues" evidence="16">
    <location>
        <begin position="603"/>
        <end position="614"/>
    </location>
</feature>
<dbReference type="GO" id="GO:0010468">
    <property type="term" value="P:regulation of gene expression"/>
    <property type="evidence" value="ECO:0007669"/>
    <property type="project" value="UniProtKB-ARBA"/>
</dbReference>
<dbReference type="Gene3D" id="3.40.50.300">
    <property type="entry name" value="P-loop containing nucleotide triphosphate hydrolases"/>
    <property type="match status" value="2"/>
</dbReference>
<evidence type="ECO:0000256" key="12">
    <source>
        <dbReference type="ARBA" id="ARBA00022895"/>
    </source>
</evidence>
<dbReference type="InterPro" id="IPR001650">
    <property type="entry name" value="Helicase_C-like"/>
</dbReference>
<dbReference type="PANTHER" id="PTHR45797">
    <property type="entry name" value="RAD54-LIKE"/>
    <property type="match status" value="1"/>
</dbReference>
<feature type="region of interest" description="Disordered" evidence="16">
    <location>
        <begin position="1235"/>
        <end position="1268"/>
    </location>
</feature>
<dbReference type="Pfam" id="PF00271">
    <property type="entry name" value="Helicase_C"/>
    <property type="match status" value="1"/>
</dbReference>
<dbReference type="InterPro" id="IPR027417">
    <property type="entry name" value="P-loop_NTPase"/>
</dbReference>
<dbReference type="InterPro" id="IPR011011">
    <property type="entry name" value="Znf_FYVE_PHD"/>
</dbReference>
<keyword evidence="8" id="KW-0378">Hydrolase</keyword>
<feature type="region of interest" description="Disordered" evidence="16">
    <location>
        <begin position="1"/>
        <end position="66"/>
    </location>
</feature>
<dbReference type="InParanoid" id="A9UTW4"/>
<dbReference type="Gene3D" id="3.30.40.10">
    <property type="entry name" value="Zinc/RING finger domain, C3HC4 (zinc finger)"/>
    <property type="match status" value="1"/>
</dbReference>
<keyword evidence="14" id="KW-0539">Nucleus</keyword>
<keyword evidence="7" id="KW-0863">Zinc-finger</keyword>
<evidence type="ECO:0000256" key="4">
    <source>
        <dbReference type="ARBA" id="ARBA00022454"/>
    </source>
</evidence>
<evidence type="ECO:0000256" key="6">
    <source>
        <dbReference type="ARBA" id="ARBA00022741"/>
    </source>
</evidence>
<keyword evidence="11" id="KW-0067">ATP-binding</keyword>
<evidence type="ECO:0000256" key="7">
    <source>
        <dbReference type="ARBA" id="ARBA00022771"/>
    </source>
</evidence>
<dbReference type="GeneID" id="5889220"/>
<comment type="similarity">
    <text evidence="3">Belongs to the SNF2/RAD54 helicase family.</text>
</comment>
<evidence type="ECO:0000259" key="18">
    <source>
        <dbReference type="PROSITE" id="PS51194"/>
    </source>
</evidence>
<organism evidence="20 21">
    <name type="scientific">Monosiga brevicollis</name>
    <name type="common">Choanoflagellate</name>
    <dbReference type="NCBI Taxonomy" id="81824"/>
    <lineage>
        <taxon>Eukaryota</taxon>
        <taxon>Choanoflagellata</taxon>
        <taxon>Craspedida</taxon>
        <taxon>Salpingoecidae</taxon>
        <taxon>Monosiga</taxon>
    </lineage>
</organism>
<dbReference type="Pfam" id="PF00176">
    <property type="entry name" value="SNF2-rel_dom"/>
    <property type="match status" value="1"/>
</dbReference>
<dbReference type="FunCoup" id="A9UTW4">
    <property type="interactions" value="536"/>
</dbReference>
<keyword evidence="9" id="KW-0347">Helicase</keyword>
<feature type="compositionally biased region" description="Polar residues" evidence="16">
    <location>
        <begin position="527"/>
        <end position="543"/>
    </location>
</feature>
<dbReference type="SUPFAM" id="SSF52540">
    <property type="entry name" value="P-loop containing nucleoside triphosphate hydrolases"/>
    <property type="match status" value="2"/>
</dbReference>
<dbReference type="SMART" id="SM00490">
    <property type="entry name" value="HELICc"/>
    <property type="match status" value="1"/>
</dbReference>
<evidence type="ECO:0000259" key="19">
    <source>
        <dbReference type="PROSITE" id="PS51533"/>
    </source>
</evidence>
<dbReference type="SUPFAM" id="SSF57903">
    <property type="entry name" value="FYVE/PHD zinc finger"/>
    <property type="match status" value="1"/>
</dbReference>
<dbReference type="KEGG" id="mbr:MONBRDRAFT_6446"/>
<dbReference type="InterPro" id="IPR025766">
    <property type="entry name" value="ADD"/>
</dbReference>
<dbReference type="PROSITE" id="PS51533">
    <property type="entry name" value="ADD"/>
    <property type="match status" value="1"/>
</dbReference>
<dbReference type="InterPro" id="IPR049730">
    <property type="entry name" value="SNF2/RAD54-like_C"/>
</dbReference>
<comment type="subcellular location">
    <subcellularLocation>
        <location evidence="2">Chromosome</location>
        <location evidence="2">Telomere</location>
    </subcellularLocation>
    <subcellularLocation>
        <location evidence="1">Nucleus</location>
    </subcellularLocation>
</comment>
<evidence type="ECO:0000256" key="10">
    <source>
        <dbReference type="ARBA" id="ARBA00022833"/>
    </source>
</evidence>
<dbReference type="InterPro" id="IPR000330">
    <property type="entry name" value="SNF2_N"/>
</dbReference>
<evidence type="ECO:0000256" key="16">
    <source>
        <dbReference type="SAM" id="MobiDB-lite"/>
    </source>
</evidence>
<feature type="compositionally biased region" description="Low complexity" evidence="16">
    <location>
        <begin position="480"/>
        <end position="490"/>
    </location>
</feature>
<dbReference type="InterPro" id="IPR038718">
    <property type="entry name" value="SNF2-like_sf"/>
</dbReference>
<feature type="domain" description="Helicase C-terminal" evidence="18">
    <location>
        <begin position="1011"/>
        <end position="1189"/>
    </location>
</feature>
<feature type="region of interest" description="Disordered" evidence="16">
    <location>
        <begin position="961"/>
        <end position="991"/>
    </location>
</feature>
<evidence type="ECO:0000256" key="5">
    <source>
        <dbReference type="ARBA" id="ARBA00022723"/>
    </source>
</evidence>
<keyword evidence="21" id="KW-1185">Reference proteome</keyword>
<dbReference type="GO" id="GO:0003712">
    <property type="term" value="F:transcription coregulator activity"/>
    <property type="evidence" value="ECO:0000318"/>
    <property type="project" value="GO_Central"/>
</dbReference>
<dbReference type="GO" id="GO:0000781">
    <property type="term" value="C:chromosome, telomeric region"/>
    <property type="evidence" value="ECO:0007669"/>
    <property type="project" value="UniProtKB-SubCell"/>
</dbReference>
<dbReference type="CDD" id="cd18793">
    <property type="entry name" value="SF2_C_SNF"/>
    <property type="match status" value="1"/>
</dbReference>
<feature type="region of interest" description="Disordered" evidence="16">
    <location>
        <begin position="1363"/>
        <end position="1406"/>
    </location>
</feature>
<dbReference type="GO" id="GO:0003677">
    <property type="term" value="F:DNA binding"/>
    <property type="evidence" value="ECO:0007669"/>
    <property type="project" value="UniProtKB-KW"/>
</dbReference>
<feature type="domain" description="Helicase ATP-binding" evidence="17">
    <location>
        <begin position="690"/>
        <end position="815"/>
    </location>
</feature>
<dbReference type="GO" id="GO:0140658">
    <property type="term" value="F:ATP-dependent chromatin remodeler activity"/>
    <property type="evidence" value="ECO:0000318"/>
    <property type="project" value="GO_Central"/>
</dbReference>
<feature type="domain" description="PHD-type" evidence="19">
    <location>
        <begin position="70"/>
        <end position="218"/>
    </location>
</feature>
<dbReference type="GO" id="GO:0006325">
    <property type="term" value="P:chromatin organization"/>
    <property type="evidence" value="ECO:0000318"/>
    <property type="project" value="GO_Central"/>
</dbReference>
<evidence type="ECO:0000256" key="2">
    <source>
        <dbReference type="ARBA" id="ARBA00004574"/>
    </source>
</evidence>
<dbReference type="PROSITE" id="PS51192">
    <property type="entry name" value="HELICASE_ATP_BIND_1"/>
    <property type="match status" value="1"/>
</dbReference>
<keyword evidence="10" id="KW-0862">Zinc</keyword>
<keyword evidence="4" id="KW-0158">Chromosome</keyword>
<feature type="region of interest" description="Disordered" evidence="16">
    <location>
        <begin position="446"/>
        <end position="559"/>
    </location>
</feature>
<evidence type="ECO:0000256" key="11">
    <source>
        <dbReference type="ARBA" id="ARBA00022840"/>
    </source>
</evidence>
<dbReference type="RefSeq" id="XP_001743986.1">
    <property type="nucleotide sequence ID" value="XM_001743934.1"/>
</dbReference>
<keyword evidence="6" id="KW-0547">Nucleotide-binding</keyword>
<dbReference type="Proteomes" id="UP000001357">
    <property type="component" value="Unassembled WGS sequence"/>
</dbReference>
<dbReference type="Gene3D" id="3.40.50.10810">
    <property type="entry name" value="Tandem AAA-ATPase domain"/>
    <property type="match status" value="1"/>
</dbReference>
<feature type="compositionally biased region" description="Polar residues" evidence="16">
    <location>
        <begin position="550"/>
        <end position="559"/>
    </location>
</feature>
<protein>
    <recommendedName>
        <fullName evidence="15">ATP-dependent helicase ATRX</fullName>
    </recommendedName>
</protein>
<feature type="compositionally biased region" description="Low complexity" evidence="16">
    <location>
        <begin position="971"/>
        <end position="984"/>
    </location>
</feature>
<dbReference type="CDD" id="cd11726">
    <property type="entry name" value="ADDz_ATRX"/>
    <property type="match status" value="1"/>
</dbReference>
<dbReference type="EMBL" id="CH991545">
    <property type="protein sequence ID" value="EDQ91564.1"/>
    <property type="molecule type" value="Genomic_DNA"/>
</dbReference>
<evidence type="ECO:0000256" key="3">
    <source>
        <dbReference type="ARBA" id="ARBA00007025"/>
    </source>
</evidence>
<name>A9UTW4_MONBE</name>
<keyword evidence="12" id="KW-0779">Telomere</keyword>
<dbReference type="GO" id="GO:0008270">
    <property type="term" value="F:zinc ion binding"/>
    <property type="evidence" value="ECO:0007669"/>
    <property type="project" value="UniProtKB-KW"/>
</dbReference>
<gene>
    <name evidence="20" type="ORF">MONBRDRAFT_6446</name>
</gene>
<dbReference type="GO" id="GO:0016887">
    <property type="term" value="F:ATP hydrolysis activity"/>
    <property type="evidence" value="ECO:0007669"/>
    <property type="project" value="InterPro"/>
</dbReference>
<feature type="compositionally biased region" description="Basic and acidic residues" evidence="16">
    <location>
        <begin position="499"/>
        <end position="510"/>
    </location>
</feature>
<dbReference type="PROSITE" id="PS51194">
    <property type="entry name" value="HELICASE_CTER"/>
    <property type="match status" value="1"/>
</dbReference>
<keyword evidence="13" id="KW-0238">DNA-binding</keyword>
<evidence type="ECO:0000313" key="21">
    <source>
        <dbReference type="Proteomes" id="UP000001357"/>
    </source>
</evidence>
<evidence type="ECO:0000256" key="14">
    <source>
        <dbReference type="ARBA" id="ARBA00023242"/>
    </source>
</evidence>
<feature type="compositionally biased region" description="Low complexity" evidence="16">
    <location>
        <begin position="1250"/>
        <end position="1260"/>
    </location>
</feature>
<dbReference type="InterPro" id="IPR013083">
    <property type="entry name" value="Znf_RING/FYVE/PHD"/>
</dbReference>
<evidence type="ECO:0000256" key="1">
    <source>
        <dbReference type="ARBA" id="ARBA00004123"/>
    </source>
</evidence>
<accession>A9UTW4</accession>
<dbReference type="GO" id="GO:0005634">
    <property type="term" value="C:nucleus"/>
    <property type="evidence" value="ECO:0000318"/>
    <property type="project" value="GO_Central"/>
</dbReference>
<dbReference type="STRING" id="81824.A9UTW4"/>
<dbReference type="InterPro" id="IPR044574">
    <property type="entry name" value="ARIP4-like"/>
</dbReference>
<evidence type="ECO:0000313" key="20">
    <source>
        <dbReference type="EMBL" id="EDQ91564.1"/>
    </source>
</evidence>
<evidence type="ECO:0000256" key="13">
    <source>
        <dbReference type="ARBA" id="ARBA00023125"/>
    </source>
</evidence>
<evidence type="ECO:0000256" key="15">
    <source>
        <dbReference type="ARBA" id="ARBA00031106"/>
    </source>
</evidence>
<proteinExistence type="inferred from homology"/>